<dbReference type="InterPro" id="IPR003675">
    <property type="entry name" value="Rce1/LyrA-like_dom"/>
</dbReference>
<dbReference type="Proteomes" id="UP000192277">
    <property type="component" value="Unassembled WGS sequence"/>
</dbReference>
<sequence>MTPGVTTPRIKQGWLRAVVLFVAFIIAGALAGMAGGLFTLTSAGGEGFNKSLLNSVTLALFIFELVGIALVIVFRRYIDRQPVKSMGFQWQTFQPEALTGFCLGLALLGAGSLVLLASDNLEWTDAHFAPADLFTGLVLMIVIAFTEEMVFRGYILNNLMESMNKWAALGVSAALFTFAHGSNPGISFIAVINLALAGLLLGINFIYTRNIWFAIFFHFSWNFIQGPVLGYEVSGLPLQSVLQPSLHGPWWITGGSFGLEGSFVATGLLLFALLLLYAAYEKRYVKPVTAS</sequence>
<feature type="transmembrane region" description="Helical" evidence="1">
    <location>
        <begin position="186"/>
        <end position="206"/>
    </location>
</feature>
<dbReference type="PANTHER" id="PTHR39430">
    <property type="entry name" value="MEMBRANE-ASSOCIATED PROTEASE-RELATED"/>
    <property type="match status" value="1"/>
</dbReference>
<keyword evidence="1" id="KW-1133">Transmembrane helix</keyword>
<organism evidence="3 4">
    <name type="scientific">Niastella koreensis</name>
    <dbReference type="NCBI Taxonomy" id="354356"/>
    <lineage>
        <taxon>Bacteria</taxon>
        <taxon>Pseudomonadati</taxon>
        <taxon>Bacteroidota</taxon>
        <taxon>Chitinophagia</taxon>
        <taxon>Chitinophagales</taxon>
        <taxon>Chitinophagaceae</taxon>
        <taxon>Niastella</taxon>
    </lineage>
</organism>
<evidence type="ECO:0000313" key="3">
    <source>
        <dbReference type="EMBL" id="OQP42448.1"/>
    </source>
</evidence>
<protein>
    <recommendedName>
        <fullName evidence="2">CAAX prenyl protease 2/Lysostaphin resistance protein A-like domain-containing protein</fullName>
    </recommendedName>
</protein>
<keyword evidence="1" id="KW-0812">Transmembrane</keyword>
<dbReference type="Pfam" id="PF02517">
    <property type="entry name" value="Rce1-like"/>
    <property type="match status" value="1"/>
</dbReference>
<reference evidence="3 4" key="1">
    <citation type="submission" date="2016-04" db="EMBL/GenBank/DDBJ databases">
        <authorList>
            <person name="Chen L."/>
            <person name="Zhuang W."/>
            <person name="Wang G."/>
        </authorList>
    </citation>
    <scope>NUCLEOTIDE SEQUENCE [LARGE SCALE GENOMIC DNA]</scope>
    <source>
        <strain evidence="4">GR20</strain>
    </source>
</reference>
<comment type="caution">
    <text evidence="3">The sequence shown here is derived from an EMBL/GenBank/DDBJ whole genome shotgun (WGS) entry which is preliminary data.</text>
</comment>
<evidence type="ECO:0000259" key="2">
    <source>
        <dbReference type="Pfam" id="PF02517"/>
    </source>
</evidence>
<keyword evidence="4" id="KW-1185">Reference proteome</keyword>
<feature type="transmembrane region" description="Helical" evidence="1">
    <location>
        <begin position="211"/>
        <end position="230"/>
    </location>
</feature>
<proteinExistence type="predicted"/>
<dbReference type="PANTHER" id="PTHR39430:SF1">
    <property type="entry name" value="PROTEASE"/>
    <property type="match status" value="1"/>
</dbReference>
<accession>A0ABX3NRL4</accession>
<feature type="transmembrane region" description="Helical" evidence="1">
    <location>
        <begin position="52"/>
        <end position="74"/>
    </location>
</feature>
<name>A0ABX3NRL4_9BACT</name>
<feature type="transmembrane region" description="Helical" evidence="1">
    <location>
        <begin position="95"/>
        <end position="116"/>
    </location>
</feature>
<evidence type="ECO:0000256" key="1">
    <source>
        <dbReference type="SAM" id="Phobius"/>
    </source>
</evidence>
<dbReference type="EMBL" id="LWBO01000044">
    <property type="protein sequence ID" value="OQP42448.1"/>
    <property type="molecule type" value="Genomic_DNA"/>
</dbReference>
<feature type="transmembrane region" description="Helical" evidence="1">
    <location>
        <begin position="250"/>
        <end position="277"/>
    </location>
</feature>
<feature type="transmembrane region" description="Helical" evidence="1">
    <location>
        <begin position="18"/>
        <end position="40"/>
    </location>
</feature>
<feature type="transmembrane region" description="Helical" evidence="1">
    <location>
        <begin position="128"/>
        <end position="151"/>
    </location>
</feature>
<keyword evidence="1" id="KW-0472">Membrane</keyword>
<feature type="domain" description="CAAX prenyl protease 2/Lysostaphin resistance protein A-like" evidence="2">
    <location>
        <begin position="133"/>
        <end position="224"/>
    </location>
</feature>
<dbReference type="RefSeq" id="WP_014220748.1">
    <property type="nucleotide sequence ID" value="NZ_LWBO01000044.1"/>
</dbReference>
<evidence type="ECO:0000313" key="4">
    <source>
        <dbReference type="Proteomes" id="UP000192277"/>
    </source>
</evidence>
<feature type="transmembrane region" description="Helical" evidence="1">
    <location>
        <begin position="163"/>
        <end position="180"/>
    </location>
</feature>
<gene>
    <name evidence="3" type="ORF">A4D02_12825</name>
</gene>